<feature type="transmembrane region" description="Helical" evidence="1">
    <location>
        <begin position="130"/>
        <end position="148"/>
    </location>
</feature>
<keyword evidence="1" id="KW-0812">Transmembrane</keyword>
<feature type="transmembrane region" description="Helical" evidence="1">
    <location>
        <begin position="258"/>
        <end position="278"/>
    </location>
</feature>
<dbReference type="EMBL" id="CP094619">
    <property type="protein sequence ID" value="UQN37054.1"/>
    <property type="molecule type" value="Genomic_DNA"/>
</dbReference>
<feature type="transmembrane region" description="Helical" evidence="1">
    <location>
        <begin position="387"/>
        <end position="410"/>
    </location>
</feature>
<dbReference type="GeneID" id="96868262"/>
<keyword evidence="1" id="KW-0472">Membrane</keyword>
<dbReference type="PANTHER" id="PTHR36178">
    <property type="entry name" value="SLR0625 PROTEIN"/>
    <property type="match status" value="1"/>
</dbReference>
<dbReference type="RefSeq" id="WP_108727112.1">
    <property type="nucleotide sequence ID" value="NZ_CP022390.1"/>
</dbReference>
<sequence>MTIWSLTIDFGIASGLILLCKLIRANVTLVQKLFMPVALIAGLLGLALGPQGADILPFSGSFNAYGGMLIAVIFAGVGLSTRFPAPSLLVSRSGQLWAFNQMATASQWLLGLVAGALLFTYFWPDLSPAFGLIMPAGFMGGHGTAVAMGNSFAELGWADATTLALTSATVGVFAAILIGLAIIRYGARKGLISGLTPFEQMEKHHRKGLIEAADRVAIGKETVSASSIDALSLHIALILLITAGAYYLSSYLSGLNDFISVPTFACAFLLGTVSRSLLDRLGLLQHFDVKLFNHVSSTATDYLIVFGIASIKITVLLSYAVPLLVLMIIGLLLCLFMVFYVAPRMLDERWFEKGVFSWGWMTGTVAIAILLLRIADPDRKTSILDDYAIAYVPGAVFDIILISFMPGLILQGFIYETMAALVAYMIVVGVIGRMLKGRALRLKAA</sequence>
<gene>
    <name evidence="2" type="ORF">MTR80_04940</name>
</gene>
<evidence type="ECO:0000313" key="2">
    <source>
        <dbReference type="EMBL" id="UQN37054.1"/>
    </source>
</evidence>
<feature type="transmembrane region" description="Helical" evidence="1">
    <location>
        <begin position="105"/>
        <end position="123"/>
    </location>
</feature>
<organism evidence="2 3">
    <name type="scientific">Alcaligenes aquatilis</name>
    <dbReference type="NCBI Taxonomy" id="323284"/>
    <lineage>
        <taxon>Bacteria</taxon>
        <taxon>Pseudomonadati</taxon>
        <taxon>Pseudomonadota</taxon>
        <taxon>Betaproteobacteria</taxon>
        <taxon>Burkholderiales</taxon>
        <taxon>Alcaligenaceae</taxon>
        <taxon>Alcaligenes</taxon>
    </lineage>
</organism>
<feature type="transmembrane region" description="Helical" evidence="1">
    <location>
        <begin position="33"/>
        <end position="50"/>
    </location>
</feature>
<dbReference type="Proteomes" id="UP000831759">
    <property type="component" value="Chromosome"/>
</dbReference>
<accession>A0ABY4NKN6</accession>
<feature type="transmembrane region" description="Helical" evidence="1">
    <location>
        <begin position="355"/>
        <end position="375"/>
    </location>
</feature>
<dbReference type="PANTHER" id="PTHR36178:SF1">
    <property type="entry name" value="SODIUM_GLUTAMATE SYMPORTER"/>
    <property type="match status" value="1"/>
</dbReference>
<evidence type="ECO:0000256" key="1">
    <source>
        <dbReference type="SAM" id="Phobius"/>
    </source>
</evidence>
<keyword evidence="3" id="KW-1185">Reference proteome</keyword>
<feature type="transmembrane region" description="Helical" evidence="1">
    <location>
        <begin position="160"/>
        <end position="183"/>
    </location>
</feature>
<reference evidence="2 3" key="1">
    <citation type="journal article" date="2022" name="Int. J. Syst. Evol. Microbiol.">
        <title>Characterization of Alcaligenes aquatilis as a novel member of heterotrophic nitrifier-aerobic denitrifier and its performance in treating piggery wastewater.</title>
        <authorList>
            <person name="Cao X."/>
            <person name="Zhao B."/>
            <person name="Wu Y."/>
            <person name="Huang J."/>
            <person name="Wang H."/>
            <person name="Sun X."/>
            <person name="Li S."/>
        </authorList>
    </citation>
    <scope>NUCLEOTIDE SEQUENCE [LARGE SCALE GENOMIC DNA]</scope>
    <source>
        <strain evidence="2 3">AS1</strain>
    </source>
</reference>
<evidence type="ECO:0008006" key="4">
    <source>
        <dbReference type="Google" id="ProtNLM"/>
    </source>
</evidence>
<feature type="transmembrane region" description="Helical" evidence="1">
    <location>
        <begin position="323"/>
        <end position="343"/>
    </location>
</feature>
<protein>
    <recommendedName>
        <fullName evidence="4">Sodium:glutamate symporter</fullName>
    </recommendedName>
</protein>
<feature type="transmembrane region" description="Helical" evidence="1">
    <location>
        <begin position="230"/>
        <end position="252"/>
    </location>
</feature>
<name>A0ABY4NKN6_9BURK</name>
<dbReference type="InterPro" id="IPR004445">
    <property type="entry name" value="GltS"/>
</dbReference>
<feature type="transmembrane region" description="Helical" evidence="1">
    <location>
        <begin position="62"/>
        <end position="85"/>
    </location>
</feature>
<proteinExistence type="predicted"/>
<feature type="transmembrane region" description="Helical" evidence="1">
    <location>
        <begin position="417"/>
        <end position="435"/>
    </location>
</feature>
<evidence type="ECO:0000313" key="3">
    <source>
        <dbReference type="Proteomes" id="UP000831759"/>
    </source>
</evidence>
<keyword evidence="1" id="KW-1133">Transmembrane helix</keyword>